<evidence type="ECO:0000313" key="2">
    <source>
        <dbReference type="Proteomes" id="UP001372338"/>
    </source>
</evidence>
<sequence length="155" mass="17885">MENVKVCDEIERLRLSESDSSRDRWSELERPEAIGTCKSYENMNKILIKRIDAKSTKEYEEMEKANKEEKPFFKVRKFGSCFRIQNSSPAFYLGLNGEPTYLEVTTDHVVPTTKDGCAHTSLMPLKVEFSERMTLENDAHDVVDNCTLIKNLVLL</sequence>
<name>A0AAN9EGW3_CROPI</name>
<comment type="caution">
    <text evidence="1">The sequence shown here is derived from an EMBL/GenBank/DDBJ whole genome shotgun (WGS) entry which is preliminary data.</text>
</comment>
<organism evidence="1 2">
    <name type="scientific">Crotalaria pallida</name>
    <name type="common">Smooth rattlebox</name>
    <name type="synonym">Crotalaria striata</name>
    <dbReference type="NCBI Taxonomy" id="3830"/>
    <lineage>
        <taxon>Eukaryota</taxon>
        <taxon>Viridiplantae</taxon>
        <taxon>Streptophyta</taxon>
        <taxon>Embryophyta</taxon>
        <taxon>Tracheophyta</taxon>
        <taxon>Spermatophyta</taxon>
        <taxon>Magnoliopsida</taxon>
        <taxon>eudicotyledons</taxon>
        <taxon>Gunneridae</taxon>
        <taxon>Pentapetalae</taxon>
        <taxon>rosids</taxon>
        <taxon>fabids</taxon>
        <taxon>Fabales</taxon>
        <taxon>Fabaceae</taxon>
        <taxon>Papilionoideae</taxon>
        <taxon>50 kb inversion clade</taxon>
        <taxon>genistoids sensu lato</taxon>
        <taxon>core genistoids</taxon>
        <taxon>Crotalarieae</taxon>
        <taxon>Crotalaria</taxon>
    </lineage>
</organism>
<dbReference type="EMBL" id="JAYWIO010000006">
    <property type="protein sequence ID" value="KAK7257061.1"/>
    <property type="molecule type" value="Genomic_DNA"/>
</dbReference>
<proteinExistence type="predicted"/>
<evidence type="ECO:0000313" key="1">
    <source>
        <dbReference type="EMBL" id="KAK7257061.1"/>
    </source>
</evidence>
<protein>
    <submittedName>
        <fullName evidence="1">Uncharacterized protein</fullName>
    </submittedName>
</protein>
<gene>
    <name evidence="1" type="ORF">RIF29_30759</name>
</gene>
<dbReference type="AlphaFoldDB" id="A0AAN9EGW3"/>
<accession>A0AAN9EGW3</accession>
<reference evidence="1 2" key="1">
    <citation type="submission" date="2024-01" db="EMBL/GenBank/DDBJ databases">
        <title>The genomes of 5 underutilized Papilionoideae crops provide insights into root nodulation and disease resistanc.</title>
        <authorList>
            <person name="Yuan L."/>
        </authorList>
    </citation>
    <scope>NUCLEOTIDE SEQUENCE [LARGE SCALE GENOMIC DNA]</scope>
    <source>
        <strain evidence="1">ZHUSHIDOU_FW_LH</strain>
        <tissue evidence="1">Leaf</tissue>
    </source>
</reference>
<dbReference type="Proteomes" id="UP001372338">
    <property type="component" value="Unassembled WGS sequence"/>
</dbReference>
<keyword evidence="2" id="KW-1185">Reference proteome</keyword>